<organism evidence="1 2">
    <name type="scientific">Cohnella terricola</name>
    <dbReference type="NCBI Taxonomy" id="1289167"/>
    <lineage>
        <taxon>Bacteria</taxon>
        <taxon>Bacillati</taxon>
        <taxon>Bacillota</taxon>
        <taxon>Bacilli</taxon>
        <taxon>Bacillales</taxon>
        <taxon>Paenibacillaceae</taxon>
        <taxon>Cohnella</taxon>
    </lineage>
</organism>
<protein>
    <submittedName>
        <fullName evidence="1">Uncharacterized protein</fullName>
    </submittedName>
</protein>
<dbReference type="OrthoDB" id="2642166at2"/>
<dbReference type="EMBL" id="VNJJ01000004">
    <property type="protein sequence ID" value="TVY01188.1"/>
    <property type="molecule type" value="Genomic_DNA"/>
</dbReference>
<name>A0A559JMV1_9BACL</name>
<evidence type="ECO:0000313" key="2">
    <source>
        <dbReference type="Proteomes" id="UP000316330"/>
    </source>
</evidence>
<keyword evidence="2" id="KW-1185">Reference proteome</keyword>
<sequence>MSVYVSKNGKISLAIGEQPKDALLFAPSKKSSAELVHEDLSAWKLTNSFIQERFAKATQRQ</sequence>
<dbReference type="AlphaFoldDB" id="A0A559JMV1"/>
<evidence type="ECO:0000313" key="1">
    <source>
        <dbReference type="EMBL" id="TVY01188.1"/>
    </source>
</evidence>
<reference evidence="1 2" key="1">
    <citation type="submission" date="2019-07" db="EMBL/GenBank/DDBJ databases">
        <authorList>
            <person name="Kim J."/>
        </authorList>
    </citation>
    <scope>NUCLEOTIDE SEQUENCE [LARGE SCALE GENOMIC DNA]</scope>
    <source>
        <strain evidence="1 2">G13</strain>
    </source>
</reference>
<dbReference type="RefSeq" id="WP_144700270.1">
    <property type="nucleotide sequence ID" value="NZ_VNJJ01000004.1"/>
</dbReference>
<accession>A0A559JMV1</accession>
<comment type="caution">
    <text evidence="1">The sequence shown here is derived from an EMBL/GenBank/DDBJ whole genome shotgun (WGS) entry which is preliminary data.</text>
</comment>
<proteinExistence type="predicted"/>
<gene>
    <name evidence="1" type="ORF">FPZ45_08540</name>
</gene>
<dbReference type="Proteomes" id="UP000316330">
    <property type="component" value="Unassembled WGS sequence"/>
</dbReference>